<gene>
    <name evidence="3" type="ORF">GCM10007884_20140</name>
    <name evidence="4" type="ORF">GGR33_001100</name>
</gene>
<dbReference type="Gene3D" id="3.30.1380.10">
    <property type="match status" value="1"/>
</dbReference>
<keyword evidence="6" id="KW-1185">Reference proteome</keyword>
<dbReference type="AlphaFoldDB" id="A0A7W6AHF6"/>
<dbReference type="EMBL" id="BSPG01000008">
    <property type="protein sequence ID" value="GLS44028.1"/>
    <property type="molecule type" value="Genomic_DNA"/>
</dbReference>
<dbReference type="Proteomes" id="UP001156881">
    <property type="component" value="Unassembled WGS sequence"/>
</dbReference>
<evidence type="ECO:0000313" key="4">
    <source>
        <dbReference type="EMBL" id="MBB3901614.1"/>
    </source>
</evidence>
<keyword evidence="1" id="KW-0732">Signal</keyword>
<dbReference type="EMBL" id="JACIDN010000002">
    <property type="protein sequence ID" value="MBB3901614.1"/>
    <property type="molecule type" value="Genomic_DNA"/>
</dbReference>
<dbReference type="RefSeq" id="WP_183502698.1">
    <property type="nucleotide sequence ID" value="NZ_BSPG01000008.1"/>
</dbReference>
<feature type="signal peptide" evidence="1">
    <location>
        <begin position="1"/>
        <end position="29"/>
    </location>
</feature>
<name>A0A7W6AHF6_9HYPH</name>
<feature type="chain" id="PRO_5030886314" description="Peptidase M15C domain-containing protein" evidence="1">
    <location>
        <begin position="30"/>
        <end position="268"/>
    </location>
</feature>
<feature type="domain" description="Peptidase M15C" evidence="2">
    <location>
        <begin position="190"/>
        <end position="258"/>
    </location>
</feature>
<protein>
    <recommendedName>
        <fullName evidence="2">Peptidase M15C domain-containing protein</fullName>
    </recommendedName>
</protein>
<accession>A0A7W6AHF6</accession>
<evidence type="ECO:0000259" key="2">
    <source>
        <dbReference type="Pfam" id="PF13539"/>
    </source>
</evidence>
<comment type="caution">
    <text evidence="4">The sequence shown here is derived from an EMBL/GenBank/DDBJ whole genome shotgun (WGS) entry which is preliminary data.</text>
</comment>
<reference evidence="3" key="1">
    <citation type="journal article" date="2014" name="Int. J. Syst. Evol. Microbiol.">
        <title>Complete genome of a new Firmicutes species belonging to the dominant human colonic microbiota ('Ruminococcus bicirculans') reveals two chromosomes and a selective capacity to utilize plant glucans.</title>
        <authorList>
            <consortium name="NISC Comparative Sequencing Program"/>
            <person name="Wegmann U."/>
            <person name="Louis P."/>
            <person name="Goesmann A."/>
            <person name="Henrissat B."/>
            <person name="Duncan S.H."/>
            <person name="Flint H.J."/>
        </authorList>
    </citation>
    <scope>NUCLEOTIDE SEQUENCE</scope>
    <source>
        <strain evidence="3">NBRC 107710</strain>
    </source>
</reference>
<dbReference type="InterPro" id="IPR009045">
    <property type="entry name" value="Zn_M74/Hedgehog-like"/>
</dbReference>
<organism evidence="4 5">
    <name type="scientific">Methylobacterium brachythecii</name>
    <dbReference type="NCBI Taxonomy" id="1176177"/>
    <lineage>
        <taxon>Bacteria</taxon>
        <taxon>Pseudomonadati</taxon>
        <taxon>Pseudomonadota</taxon>
        <taxon>Alphaproteobacteria</taxon>
        <taxon>Hyphomicrobiales</taxon>
        <taxon>Methylobacteriaceae</taxon>
        <taxon>Methylobacterium</taxon>
    </lineage>
</organism>
<dbReference type="Proteomes" id="UP000517759">
    <property type="component" value="Unassembled WGS sequence"/>
</dbReference>
<reference evidence="4 5" key="3">
    <citation type="submission" date="2020-08" db="EMBL/GenBank/DDBJ databases">
        <title>Genomic Encyclopedia of Type Strains, Phase IV (KMG-IV): sequencing the most valuable type-strain genomes for metagenomic binning, comparative biology and taxonomic classification.</title>
        <authorList>
            <person name="Goeker M."/>
        </authorList>
    </citation>
    <scope>NUCLEOTIDE SEQUENCE [LARGE SCALE GENOMIC DNA]</scope>
    <source>
        <strain evidence="4 5">DSM 24105</strain>
    </source>
</reference>
<sequence>MITTRHHLRLGQAITLLCAITLASERALAAPEPSPSAEALLRAYPDHLSRIEGNDLVWRDGTRMPISDGRSTKDFDTLLDHADIDDMLLMPYRPGPPSGAPALNEDPGRVRYEPFFSKMYGDCRKGGVTAHLREIKWLPQWGGGTLKITTVNGVADRLEAVGRDLAKLPESFKKYLVPAAGTFNCRLIAGTERRSMHAYAAAIDINTGFTNYWLWAKAGGGTIPYVNRIPFEIVKIFEDHGFVWGGKWYHYDTMHFEYRPELLGRRGD</sequence>
<dbReference type="SUPFAM" id="SSF55166">
    <property type="entry name" value="Hedgehog/DD-peptidase"/>
    <property type="match status" value="1"/>
</dbReference>
<evidence type="ECO:0000313" key="5">
    <source>
        <dbReference type="Proteomes" id="UP000517759"/>
    </source>
</evidence>
<evidence type="ECO:0000313" key="3">
    <source>
        <dbReference type="EMBL" id="GLS44028.1"/>
    </source>
</evidence>
<proteinExistence type="predicted"/>
<evidence type="ECO:0000313" key="6">
    <source>
        <dbReference type="Proteomes" id="UP001156881"/>
    </source>
</evidence>
<dbReference type="GO" id="GO:0008233">
    <property type="term" value="F:peptidase activity"/>
    <property type="evidence" value="ECO:0007669"/>
    <property type="project" value="InterPro"/>
</dbReference>
<evidence type="ECO:0000256" key="1">
    <source>
        <dbReference type="SAM" id="SignalP"/>
    </source>
</evidence>
<reference evidence="3" key="4">
    <citation type="submission" date="2023-01" db="EMBL/GenBank/DDBJ databases">
        <title>Draft genome sequence of Methylobacterium brachythecii strain NBRC 107710.</title>
        <authorList>
            <person name="Sun Q."/>
            <person name="Mori K."/>
        </authorList>
    </citation>
    <scope>NUCLEOTIDE SEQUENCE</scope>
    <source>
        <strain evidence="3">NBRC 107710</strain>
    </source>
</reference>
<reference evidence="6" key="2">
    <citation type="journal article" date="2019" name="Int. J. Syst. Evol. Microbiol.">
        <title>The Global Catalogue of Microorganisms (GCM) 10K type strain sequencing project: providing services to taxonomists for standard genome sequencing and annotation.</title>
        <authorList>
            <consortium name="The Broad Institute Genomics Platform"/>
            <consortium name="The Broad Institute Genome Sequencing Center for Infectious Disease"/>
            <person name="Wu L."/>
            <person name="Ma J."/>
        </authorList>
    </citation>
    <scope>NUCLEOTIDE SEQUENCE [LARGE SCALE GENOMIC DNA]</scope>
    <source>
        <strain evidence="6">NBRC 107710</strain>
    </source>
</reference>
<dbReference type="Pfam" id="PF13539">
    <property type="entry name" value="Peptidase_M15_4"/>
    <property type="match status" value="1"/>
</dbReference>
<dbReference type="InterPro" id="IPR039561">
    <property type="entry name" value="Peptidase_M15C"/>
</dbReference>